<dbReference type="HAMAP" id="MF_01407">
    <property type="entry name" value="ORC1_type_DNA_replic_protein"/>
    <property type="match status" value="1"/>
</dbReference>
<evidence type="ECO:0000256" key="5">
    <source>
        <dbReference type="HAMAP-Rule" id="MF_01407"/>
    </source>
</evidence>
<dbReference type="InterPro" id="IPR015163">
    <property type="entry name" value="Cdc6_C"/>
</dbReference>
<dbReference type="SUPFAM" id="SSF46785">
    <property type="entry name" value="Winged helix' DNA-binding domain"/>
    <property type="match status" value="1"/>
</dbReference>
<keyword evidence="9" id="KW-1185">Reference proteome</keyword>
<evidence type="ECO:0000256" key="6">
    <source>
        <dbReference type="SAM" id="MobiDB-lite"/>
    </source>
</evidence>
<dbReference type="Gene3D" id="1.10.8.60">
    <property type="match status" value="2"/>
</dbReference>
<feature type="binding site" evidence="5">
    <location>
        <position position="209"/>
    </location>
    <ligand>
        <name>ATP</name>
        <dbReference type="ChEBI" id="CHEBI:30616"/>
    </ligand>
</feature>
<comment type="similarity">
    <text evidence="1 5">Belongs to the CDC6/cdc18 family.</text>
</comment>
<dbReference type="AlphaFoldDB" id="A0A1G9YP09"/>
<keyword evidence="3 5" id="KW-0547">Nucleotide-binding</keyword>
<evidence type="ECO:0000313" key="9">
    <source>
        <dbReference type="Proteomes" id="UP000199370"/>
    </source>
</evidence>
<keyword evidence="2 5" id="KW-0235">DNA replication</keyword>
<sequence>MTQFSETSPIFEREEVLREEHYPDDLPERKGEMDDLHMSLAPAARGVGANNVFLHGKAGQGKTAAAQAKLSELQHHAEEESDHLNLTTCYVSCESHDLSTSYKAASRIYQELTGETRPTGYATDVVMDMMFEAMNDIGGTIIIVLDEIDTLGDDDRILYSLPRARAQGYVDDHVFPSIIGISNDLQWRDNLSPKVKSSLYDDSVLFSPYDATQLQQILRRRAAKAFRDTDLVPVDGPEPSRPADDGDESDSSDDAADSSDDAAPPSADATATASPSTESRSTASAATVEPEANEGRSPEALSATTDTVASDEAEQQTDATIEGTPVQVDNSGQEYIFRSEILTDDVIPLIAALSAQDTGDARQAIKYLRKAGELADKSDEPMVAAEHAREAQALVEREAVVEAMREMTTQAHLALAALTALELSGDAPVRAKPIYGVYKSIASEVDADKLGQRRFKDHLRELDMQGIADGEKVAAGSIGGPAWQYQLQVDTEIAVEVLKDTTRVANINFKTIGDDRSLP</sequence>
<proteinExistence type="inferred from homology"/>
<feature type="binding site" evidence="5">
    <location>
        <position position="221"/>
    </location>
    <ligand>
        <name>ATP</name>
        <dbReference type="ChEBI" id="CHEBI:30616"/>
    </ligand>
</feature>
<evidence type="ECO:0000256" key="2">
    <source>
        <dbReference type="ARBA" id="ARBA00022705"/>
    </source>
</evidence>
<dbReference type="InterPro" id="IPR014277">
    <property type="entry name" value="Orc1/Cdc6_arc"/>
</dbReference>
<dbReference type="Gene3D" id="1.10.10.10">
    <property type="entry name" value="Winged helix-like DNA-binding domain superfamily/Winged helix DNA-binding domain"/>
    <property type="match status" value="1"/>
</dbReference>
<protein>
    <recommendedName>
        <fullName evidence="5">ORC1-type DNA replication protein</fullName>
    </recommendedName>
</protein>
<evidence type="ECO:0000313" key="8">
    <source>
        <dbReference type="EMBL" id="SDN10929.1"/>
    </source>
</evidence>
<dbReference type="InterPro" id="IPR027417">
    <property type="entry name" value="P-loop_NTPase"/>
</dbReference>
<dbReference type="GO" id="GO:0006260">
    <property type="term" value="P:DNA replication"/>
    <property type="evidence" value="ECO:0007669"/>
    <property type="project" value="UniProtKB-UniRule"/>
</dbReference>
<dbReference type="PANTHER" id="PTHR10763:SF22">
    <property type="entry name" value="ORC1-TYPE DNA REPLICATION PROTEIN"/>
    <property type="match status" value="1"/>
</dbReference>
<organism evidence="8 9">
    <name type="scientific">Haloarchaeobius iranensis</name>
    <dbReference type="NCBI Taxonomy" id="996166"/>
    <lineage>
        <taxon>Archaea</taxon>
        <taxon>Methanobacteriati</taxon>
        <taxon>Methanobacteriota</taxon>
        <taxon>Stenosarchaea group</taxon>
        <taxon>Halobacteria</taxon>
        <taxon>Halobacteriales</taxon>
        <taxon>Halorubellaceae</taxon>
        <taxon>Haloarchaeobius</taxon>
    </lineage>
</organism>
<feature type="compositionally biased region" description="Low complexity" evidence="6">
    <location>
        <begin position="261"/>
        <end position="287"/>
    </location>
</feature>
<dbReference type="EMBL" id="FNIA01000015">
    <property type="protein sequence ID" value="SDN10929.1"/>
    <property type="molecule type" value="Genomic_DNA"/>
</dbReference>
<dbReference type="PANTHER" id="PTHR10763">
    <property type="entry name" value="CELL DIVISION CONTROL PROTEIN 6-RELATED"/>
    <property type="match status" value="1"/>
</dbReference>
<dbReference type="InterPro" id="IPR036390">
    <property type="entry name" value="WH_DNA-bd_sf"/>
</dbReference>
<evidence type="ECO:0000256" key="1">
    <source>
        <dbReference type="ARBA" id="ARBA00006184"/>
    </source>
</evidence>
<gene>
    <name evidence="8" type="ORF">SAMN05192554_11571</name>
</gene>
<dbReference type="InterPro" id="IPR036388">
    <property type="entry name" value="WH-like_DNA-bd_sf"/>
</dbReference>
<dbReference type="InterPro" id="IPR049945">
    <property type="entry name" value="AAA_22"/>
</dbReference>
<dbReference type="Pfam" id="PF13401">
    <property type="entry name" value="AAA_22"/>
    <property type="match status" value="1"/>
</dbReference>
<dbReference type="GO" id="GO:0005524">
    <property type="term" value="F:ATP binding"/>
    <property type="evidence" value="ECO:0007669"/>
    <property type="project" value="UniProtKB-UniRule"/>
</dbReference>
<dbReference type="Pfam" id="PF09079">
    <property type="entry name" value="WHD_Cdc6"/>
    <property type="match status" value="1"/>
</dbReference>
<dbReference type="InterPro" id="IPR050311">
    <property type="entry name" value="ORC1/CDC6"/>
</dbReference>
<accession>A0A1G9YP09</accession>
<dbReference type="RefSeq" id="WP_245707754.1">
    <property type="nucleotide sequence ID" value="NZ_FNIA01000015.1"/>
</dbReference>
<reference evidence="8 9" key="1">
    <citation type="submission" date="2016-10" db="EMBL/GenBank/DDBJ databases">
        <authorList>
            <person name="de Groot N.N."/>
        </authorList>
    </citation>
    <scope>NUCLEOTIDE SEQUENCE [LARGE SCALE GENOMIC DNA]</scope>
    <source>
        <strain evidence="9">EB21,IBRC-M 10013,KCTC 4048</strain>
    </source>
</reference>
<dbReference type="GO" id="GO:0016887">
    <property type="term" value="F:ATP hydrolysis activity"/>
    <property type="evidence" value="ECO:0007669"/>
    <property type="project" value="InterPro"/>
</dbReference>
<dbReference type="Proteomes" id="UP000199370">
    <property type="component" value="Unassembled WGS sequence"/>
</dbReference>
<evidence type="ECO:0000256" key="4">
    <source>
        <dbReference type="ARBA" id="ARBA00022840"/>
    </source>
</evidence>
<dbReference type="STRING" id="996166.SAMN05192554_11571"/>
<feature type="compositionally biased region" description="Acidic residues" evidence="6">
    <location>
        <begin position="245"/>
        <end position="260"/>
    </location>
</feature>
<name>A0A1G9YP09_9EURY</name>
<feature type="region of interest" description="Disordered" evidence="6">
    <location>
        <begin position="228"/>
        <end position="327"/>
    </location>
</feature>
<dbReference type="InterPro" id="IPR055237">
    <property type="entry name" value="Cdc6_lid"/>
</dbReference>
<evidence type="ECO:0000256" key="3">
    <source>
        <dbReference type="ARBA" id="ARBA00022741"/>
    </source>
</evidence>
<dbReference type="NCBIfam" id="TIGR02928">
    <property type="entry name" value="orc1/cdc6 family replication initiation protein"/>
    <property type="match status" value="1"/>
</dbReference>
<evidence type="ECO:0000259" key="7">
    <source>
        <dbReference type="SMART" id="SM01074"/>
    </source>
</evidence>
<feature type="domain" description="Cdc6 C-terminal" evidence="7">
    <location>
        <begin position="415"/>
        <end position="498"/>
    </location>
</feature>
<dbReference type="Pfam" id="PF22703">
    <property type="entry name" value="Cdc6_lid"/>
    <property type="match status" value="1"/>
</dbReference>
<comment type="caution">
    <text evidence="5">Lacks conserved residue(s) required for the propagation of feature annotation.</text>
</comment>
<dbReference type="SUPFAM" id="SSF52540">
    <property type="entry name" value="P-loop containing nucleoside triphosphate hydrolases"/>
    <property type="match status" value="1"/>
</dbReference>
<dbReference type="Gene3D" id="3.40.50.300">
    <property type="entry name" value="P-loop containing nucleotide triphosphate hydrolases"/>
    <property type="match status" value="1"/>
</dbReference>
<comment type="function">
    <text evidence="5">Involved in regulation of DNA replication.</text>
</comment>
<dbReference type="SMART" id="SM01074">
    <property type="entry name" value="Cdc6_C"/>
    <property type="match status" value="1"/>
</dbReference>
<keyword evidence="4 5" id="KW-0067">ATP-binding</keyword>